<dbReference type="OrthoDB" id="54195at2759"/>
<proteinExistence type="predicted"/>
<dbReference type="Gene3D" id="3.40.50.150">
    <property type="entry name" value="Vaccinia Virus protein VP39"/>
    <property type="match status" value="1"/>
</dbReference>
<dbReference type="AlphaFoldDB" id="A0A1E7FE29"/>
<organism evidence="2 3">
    <name type="scientific">Fragilariopsis cylindrus CCMP1102</name>
    <dbReference type="NCBI Taxonomy" id="635003"/>
    <lineage>
        <taxon>Eukaryota</taxon>
        <taxon>Sar</taxon>
        <taxon>Stramenopiles</taxon>
        <taxon>Ochrophyta</taxon>
        <taxon>Bacillariophyta</taxon>
        <taxon>Bacillariophyceae</taxon>
        <taxon>Bacillariophycidae</taxon>
        <taxon>Bacillariales</taxon>
        <taxon>Bacillariaceae</taxon>
        <taxon>Fragilariopsis</taxon>
    </lineage>
</organism>
<evidence type="ECO:0000313" key="3">
    <source>
        <dbReference type="Proteomes" id="UP000095751"/>
    </source>
</evidence>
<reference evidence="2 3" key="1">
    <citation type="submission" date="2016-09" db="EMBL/GenBank/DDBJ databases">
        <title>Extensive genetic diversity and differential bi-allelic expression allows diatom success in the polar Southern Ocean.</title>
        <authorList>
            <consortium name="DOE Joint Genome Institute"/>
            <person name="Mock T."/>
            <person name="Otillar R.P."/>
            <person name="Strauss J."/>
            <person name="Dupont C."/>
            <person name="Frickenhaus S."/>
            <person name="Maumus F."/>
            <person name="Mcmullan M."/>
            <person name="Sanges R."/>
            <person name="Schmutz J."/>
            <person name="Toseland A."/>
            <person name="Valas R."/>
            <person name="Veluchamy A."/>
            <person name="Ward B.J."/>
            <person name="Allen A."/>
            <person name="Barry K."/>
            <person name="Falciatore A."/>
            <person name="Ferrante M."/>
            <person name="Fortunato A.E."/>
            <person name="Gloeckner G."/>
            <person name="Gruber A."/>
            <person name="Hipkin R."/>
            <person name="Janech M."/>
            <person name="Kroth P."/>
            <person name="Leese F."/>
            <person name="Lindquist E."/>
            <person name="Lyon B.R."/>
            <person name="Martin J."/>
            <person name="Mayer C."/>
            <person name="Parker M."/>
            <person name="Quesneville H."/>
            <person name="Raymond J."/>
            <person name="Uhlig C."/>
            <person name="Valentin K.U."/>
            <person name="Worden A.Z."/>
            <person name="Armbrust E.V."/>
            <person name="Bowler C."/>
            <person name="Green B."/>
            <person name="Moulton V."/>
            <person name="Van Oosterhout C."/>
            <person name="Grigoriev I."/>
        </authorList>
    </citation>
    <scope>NUCLEOTIDE SEQUENCE [LARGE SCALE GENOMIC DNA]</scope>
    <source>
        <strain evidence="2 3">CCMP1102</strain>
    </source>
</reference>
<dbReference type="InterPro" id="IPR029063">
    <property type="entry name" value="SAM-dependent_MTases_sf"/>
</dbReference>
<dbReference type="SUPFAM" id="SSF53335">
    <property type="entry name" value="S-adenosyl-L-methionine-dependent methyltransferases"/>
    <property type="match status" value="1"/>
</dbReference>
<evidence type="ECO:0000256" key="1">
    <source>
        <dbReference type="SAM" id="MobiDB-lite"/>
    </source>
</evidence>
<evidence type="ECO:0008006" key="4">
    <source>
        <dbReference type="Google" id="ProtNLM"/>
    </source>
</evidence>
<protein>
    <recommendedName>
        <fullName evidence="4">S-adenosyl-L-methionine-dependent methyltransferase</fullName>
    </recommendedName>
</protein>
<feature type="region of interest" description="Disordered" evidence="1">
    <location>
        <begin position="383"/>
        <end position="419"/>
    </location>
</feature>
<name>A0A1E7FE29_9STRA</name>
<evidence type="ECO:0000313" key="2">
    <source>
        <dbReference type="EMBL" id="OEU16407.1"/>
    </source>
</evidence>
<keyword evidence="3" id="KW-1185">Reference proteome</keyword>
<dbReference type="Proteomes" id="UP000095751">
    <property type="component" value="Unassembled WGS sequence"/>
</dbReference>
<dbReference type="KEGG" id="fcy:FRACYDRAFT_239001"/>
<sequence length="458" mass="50079">MAVVDLNENKMERQMGQGWEGKGCPIIVKGTTAEYRRTIQKVALSTDIAVEIGSAAGITTIILARLCKRVIGVDFNHKCIKESIEYATKNGFRTSYSNEINGSNNGTNDNDKNKNNDKPVVEFVVAMVKTGNKEKCLESLYELEHALKVNGGLSLRDVSLLAIDIAGTAPIEMITPIINSLREVMRPRVTVVKSLSLKKLSMALEAGQNDYNDIIIQQPKKQQQQQQARKVRDDDVGKKVHGDHGISIVLVPASSSLPLKEITIDGGGDKETYFNDFLEKNFKLKPGEIVNMDLVQNQANESYQCTSYVCPHVSSATLRIAAEAGTIQRLPINISSSNSNSSSSSCSKTDASTSIRCDIYAYFDESANLKGRPINQRAIANINNNESDNDNDNDNDNGKGSDVASSTLDDDNSSNDSSRDIIHGDVFLVRLKRENNSSMIPVSLRLSELCLASPVADN</sequence>
<accession>A0A1E7FE29</accession>
<dbReference type="InParanoid" id="A0A1E7FE29"/>
<gene>
    <name evidence="2" type="ORF">FRACYDRAFT_239001</name>
</gene>
<dbReference type="EMBL" id="KV784358">
    <property type="protein sequence ID" value="OEU16407.1"/>
    <property type="molecule type" value="Genomic_DNA"/>
</dbReference>